<protein>
    <submittedName>
        <fullName evidence="1">Uncharacterized protein</fullName>
    </submittedName>
</protein>
<gene>
    <name evidence="1" type="ORF">NLG97_g2750</name>
</gene>
<evidence type="ECO:0000313" key="2">
    <source>
        <dbReference type="Proteomes" id="UP001148737"/>
    </source>
</evidence>
<proteinExistence type="predicted"/>
<organism evidence="1 2">
    <name type="scientific">Lecanicillium saksenae</name>
    <dbReference type="NCBI Taxonomy" id="468837"/>
    <lineage>
        <taxon>Eukaryota</taxon>
        <taxon>Fungi</taxon>
        <taxon>Dikarya</taxon>
        <taxon>Ascomycota</taxon>
        <taxon>Pezizomycotina</taxon>
        <taxon>Sordariomycetes</taxon>
        <taxon>Hypocreomycetidae</taxon>
        <taxon>Hypocreales</taxon>
        <taxon>Cordycipitaceae</taxon>
        <taxon>Lecanicillium</taxon>
    </lineage>
</organism>
<comment type="caution">
    <text evidence="1">The sequence shown here is derived from an EMBL/GenBank/DDBJ whole genome shotgun (WGS) entry which is preliminary data.</text>
</comment>
<accession>A0ACC1R1U1</accession>
<dbReference type="Proteomes" id="UP001148737">
    <property type="component" value="Unassembled WGS sequence"/>
</dbReference>
<reference evidence="1" key="1">
    <citation type="submission" date="2022-07" db="EMBL/GenBank/DDBJ databases">
        <title>Genome Sequence of Lecanicillium saksenae.</title>
        <authorList>
            <person name="Buettner E."/>
        </authorList>
    </citation>
    <scope>NUCLEOTIDE SEQUENCE</scope>
    <source>
        <strain evidence="1">VT-O1</strain>
    </source>
</reference>
<sequence length="125" mass="13064">MHLSSTVAVIATLVGASTAAVSGTCKCGSNSYNQNDVVEAFVAASTAEAKKAPIKGFPKAFTNSPDNIKFDPATRCTTGPFVQFPLLKGSGFNAKDWGQSWHVRTVLVLAFGNTALPIMANLNSV</sequence>
<keyword evidence="2" id="KW-1185">Reference proteome</keyword>
<dbReference type="EMBL" id="JANAKD010000202">
    <property type="protein sequence ID" value="KAJ3496309.1"/>
    <property type="molecule type" value="Genomic_DNA"/>
</dbReference>
<name>A0ACC1R1U1_9HYPO</name>
<evidence type="ECO:0000313" key="1">
    <source>
        <dbReference type="EMBL" id="KAJ3496309.1"/>
    </source>
</evidence>